<gene>
    <name evidence="2" type="ORF">PACTADRAFT_48402</name>
</gene>
<dbReference type="EMBL" id="KV454012">
    <property type="protein sequence ID" value="ODV96569.1"/>
    <property type="molecule type" value="Genomic_DNA"/>
</dbReference>
<dbReference type="GO" id="GO:0005634">
    <property type="term" value="C:nucleus"/>
    <property type="evidence" value="ECO:0007669"/>
    <property type="project" value="TreeGrafter"/>
</dbReference>
<dbReference type="CDD" id="cd20071">
    <property type="entry name" value="SET_SMYD"/>
    <property type="match status" value="1"/>
</dbReference>
<dbReference type="Pfam" id="PF00856">
    <property type="entry name" value="SET"/>
    <property type="match status" value="1"/>
</dbReference>
<dbReference type="SUPFAM" id="SSF82199">
    <property type="entry name" value="SET domain"/>
    <property type="match status" value="1"/>
</dbReference>
<organism evidence="2 3">
    <name type="scientific">Pachysolen tannophilus NRRL Y-2460</name>
    <dbReference type="NCBI Taxonomy" id="669874"/>
    <lineage>
        <taxon>Eukaryota</taxon>
        <taxon>Fungi</taxon>
        <taxon>Dikarya</taxon>
        <taxon>Ascomycota</taxon>
        <taxon>Saccharomycotina</taxon>
        <taxon>Pichiomycetes</taxon>
        <taxon>Pachysolenaceae</taxon>
        <taxon>Pachysolen</taxon>
    </lineage>
</organism>
<dbReference type="STRING" id="669874.A0A1E4TXW5"/>
<dbReference type="PANTHER" id="PTHR12197">
    <property type="entry name" value="HISTONE-LYSINE N-METHYLTRANSFERASE SMYD"/>
    <property type="match status" value="1"/>
</dbReference>
<dbReference type="OrthoDB" id="1028014at2759"/>
<name>A0A1E4TXW5_PACTA</name>
<dbReference type="AlphaFoldDB" id="A0A1E4TXW5"/>
<protein>
    <recommendedName>
        <fullName evidence="1">SET domain-containing protein</fullName>
    </recommendedName>
</protein>
<proteinExistence type="predicted"/>
<evidence type="ECO:0000313" key="3">
    <source>
        <dbReference type="Proteomes" id="UP000094236"/>
    </source>
</evidence>
<keyword evidence="3" id="KW-1185">Reference proteome</keyword>
<dbReference type="InterPro" id="IPR046341">
    <property type="entry name" value="SET_dom_sf"/>
</dbReference>
<dbReference type="PROSITE" id="PS50280">
    <property type="entry name" value="SET"/>
    <property type="match status" value="1"/>
</dbReference>
<sequence>MGIKHDDIFEQQQNDNELELTKMNEISPYFKVVETESRGRGCFATKRISKDTLVLKCLRPLSSTVVKPFKKEVCQWCFHYDRGNNMKFKLSNSTKGNFSIFFCSQVCLDEFKKDDYQSIYLNNLIVIEKFFANLKQDNNQETEIKLTSKEDIDNAWKDVEIWESNLPLKESKRLNHLPEFDSDDNNDVYVELKYLSGILFQLYKSQILETDITFMNLELENFQLLQSNEYSKCLKYPYLLQKFIKIYKFVKILFPAEFQFLVNTKFIRSAIGKELGNAFGIWSKEEGSNEFQEYFGYSVYPSASFFNHSCSPNLKRERIGNTLIFKTITDIEKNQELCINYGYNLNGDLLKRQSSLKEWFFDCNCNRCEREKFGNGIIE</sequence>
<dbReference type="InterPro" id="IPR050869">
    <property type="entry name" value="H3K4_H4K5_MeTrfase"/>
</dbReference>
<reference evidence="3" key="1">
    <citation type="submission" date="2016-05" db="EMBL/GenBank/DDBJ databases">
        <title>Comparative genomics of biotechnologically important yeasts.</title>
        <authorList>
            <consortium name="DOE Joint Genome Institute"/>
            <person name="Riley R."/>
            <person name="Haridas S."/>
            <person name="Wolfe K.H."/>
            <person name="Lopes M.R."/>
            <person name="Hittinger C.T."/>
            <person name="Goker M."/>
            <person name="Salamov A."/>
            <person name="Wisecaver J."/>
            <person name="Long T.M."/>
            <person name="Aerts A.L."/>
            <person name="Barry K."/>
            <person name="Choi C."/>
            <person name="Clum A."/>
            <person name="Coughlan A.Y."/>
            <person name="Deshpande S."/>
            <person name="Douglass A.P."/>
            <person name="Hanson S.J."/>
            <person name="Klenk H.-P."/>
            <person name="Labutti K."/>
            <person name="Lapidus A."/>
            <person name="Lindquist E."/>
            <person name="Lipzen A."/>
            <person name="Meier-Kolthoff J.P."/>
            <person name="Ohm R.A."/>
            <person name="Otillar R.P."/>
            <person name="Pangilinan J."/>
            <person name="Peng Y."/>
            <person name="Rokas A."/>
            <person name="Rosa C.A."/>
            <person name="Scheuner C."/>
            <person name="Sibirny A.A."/>
            <person name="Slot J.C."/>
            <person name="Stielow J.B."/>
            <person name="Sun H."/>
            <person name="Kurtzman C.P."/>
            <person name="Blackwell M."/>
            <person name="Grigoriev I.V."/>
            <person name="Jeffries T.W."/>
        </authorList>
    </citation>
    <scope>NUCLEOTIDE SEQUENCE [LARGE SCALE GENOMIC DNA]</scope>
    <source>
        <strain evidence="3">NRRL Y-2460</strain>
    </source>
</reference>
<evidence type="ECO:0000259" key="1">
    <source>
        <dbReference type="PROSITE" id="PS50280"/>
    </source>
</evidence>
<accession>A0A1E4TXW5</accession>
<feature type="domain" description="SET" evidence="1">
    <location>
        <begin position="28"/>
        <end position="342"/>
    </location>
</feature>
<dbReference type="Proteomes" id="UP000094236">
    <property type="component" value="Unassembled WGS sequence"/>
</dbReference>
<dbReference type="InterPro" id="IPR001214">
    <property type="entry name" value="SET_dom"/>
</dbReference>
<evidence type="ECO:0000313" key="2">
    <source>
        <dbReference type="EMBL" id="ODV96569.1"/>
    </source>
</evidence>
<dbReference type="Gene3D" id="2.170.270.10">
    <property type="entry name" value="SET domain"/>
    <property type="match status" value="1"/>
</dbReference>
<dbReference type="SMART" id="SM00317">
    <property type="entry name" value="SET"/>
    <property type="match status" value="1"/>
</dbReference>
<dbReference type="PANTHER" id="PTHR12197:SF294">
    <property type="entry name" value="POTENTIAL PROTEIN LYSINE METHYLTRANSFERASE SET6"/>
    <property type="match status" value="1"/>
</dbReference>